<dbReference type="KEGG" id="rti:DC20_06770"/>
<evidence type="ECO:0000256" key="1">
    <source>
        <dbReference type="SAM" id="MobiDB-lite"/>
    </source>
</evidence>
<dbReference type="Proteomes" id="UP000061382">
    <property type="component" value="Chromosome"/>
</dbReference>
<evidence type="ECO:0000313" key="3">
    <source>
        <dbReference type="Proteomes" id="UP000061382"/>
    </source>
</evidence>
<evidence type="ECO:0000313" key="2">
    <source>
        <dbReference type="EMBL" id="ALI98721.1"/>
    </source>
</evidence>
<proteinExistence type="predicted"/>
<protein>
    <submittedName>
        <fullName evidence="2">Uncharacterized protein</fullName>
    </submittedName>
</protein>
<sequence>MERACDAGSFVYNHNCVLPLNKNQPPENMRNKVYAFLVLLLSVFTACSQAQEGTRSTTDTDTATSESTPSPSAATSSAGSSGMGGAVSTHALASDTLSEDTSRQE</sequence>
<dbReference type="STRING" id="512763.DC20_06770"/>
<name>A0A0P0C1H1_9BACT</name>
<accession>A0A0P0C1H1</accession>
<gene>
    <name evidence="2" type="ORF">DC20_06770</name>
</gene>
<dbReference type="EMBL" id="CP012643">
    <property type="protein sequence ID" value="ALI98721.1"/>
    <property type="molecule type" value="Genomic_DNA"/>
</dbReference>
<dbReference type="PATRIC" id="fig|512763.3.peg.1497"/>
<keyword evidence="3" id="KW-1185">Reference proteome</keyword>
<reference evidence="2 3" key="1">
    <citation type="submission" date="2015-08" db="EMBL/GenBank/DDBJ databases">
        <title>Complete genome sequence of Rufibacter tibetensis strain 1351t, a radiation-resistant bacterium from tibet plateau.</title>
        <authorList>
            <person name="Dai J."/>
        </authorList>
    </citation>
    <scope>NUCLEOTIDE SEQUENCE [LARGE SCALE GENOMIC DNA]</scope>
    <source>
        <strain evidence="2 3">1351</strain>
    </source>
</reference>
<dbReference type="AlphaFoldDB" id="A0A0P0C1H1"/>
<organism evidence="2 3">
    <name type="scientific">Rufibacter tibetensis</name>
    <dbReference type="NCBI Taxonomy" id="512763"/>
    <lineage>
        <taxon>Bacteria</taxon>
        <taxon>Pseudomonadati</taxon>
        <taxon>Bacteroidota</taxon>
        <taxon>Cytophagia</taxon>
        <taxon>Cytophagales</taxon>
        <taxon>Hymenobacteraceae</taxon>
        <taxon>Rufibacter</taxon>
    </lineage>
</organism>
<feature type="region of interest" description="Disordered" evidence="1">
    <location>
        <begin position="51"/>
        <end position="105"/>
    </location>
</feature>
<feature type="compositionally biased region" description="Low complexity" evidence="1">
    <location>
        <begin position="53"/>
        <end position="80"/>
    </location>
</feature>